<dbReference type="RefSeq" id="WP_015184662.1">
    <property type="nucleotide sequence ID" value="NC_019738.1"/>
</dbReference>
<dbReference type="KEGG" id="mic:Mic7113_4860"/>
<dbReference type="PROSITE" id="PS50006">
    <property type="entry name" value="FHA_DOMAIN"/>
    <property type="match status" value="1"/>
</dbReference>
<dbReference type="OrthoDB" id="9816434at2"/>
<proteinExistence type="predicted"/>
<evidence type="ECO:0000256" key="1">
    <source>
        <dbReference type="SAM" id="Phobius"/>
    </source>
</evidence>
<feature type="transmembrane region" description="Helical" evidence="1">
    <location>
        <begin position="141"/>
        <end position="160"/>
    </location>
</feature>
<keyword evidence="1" id="KW-0472">Membrane</keyword>
<feature type="domain" description="FHA" evidence="2">
    <location>
        <begin position="32"/>
        <end position="88"/>
    </location>
</feature>
<evidence type="ECO:0000313" key="3">
    <source>
        <dbReference type="EMBL" id="AFZ20527.1"/>
    </source>
</evidence>
<dbReference type="CDD" id="cd00060">
    <property type="entry name" value="FHA"/>
    <property type="match status" value="1"/>
</dbReference>
<evidence type="ECO:0000259" key="2">
    <source>
        <dbReference type="PROSITE" id="PS50006"/>
    </source>
</evidence>
<dbReference type="Proteomes" id="UP000010471">
    <property type="component" value="Chromosome"/>
</dbReference>
<name>K9WLX1_9CYAN</name>
<keyword evidence="1" id="KW-1133">Transmembrane helix</keyword>
<feature type="transmembrane region" description="Helical" evidence="1">
    <location>
        <begin position="166"/>
        <end position="186"/>
    </location>
</feature>
<dbReference type="SUPFAM" id="SSF49879">
    <property type="entry name" value="SMAD/FHA domain"/>
    <property type="match status" value="1"/>
</dbReference>
<dbReference type="PATRIC" id="fig|1173027.3.peg.5388"/>
<protein>
    <submittedName>
        <fullName evidence="3">FHA domain-containing protein</fullName>
    </submittedName>
</protein>
<feature type="transmembrane region" description="Helical" evidence="1">
    <location>
        <begin position="219"/>
        <end position="241"/>
    </location>
</feature>
<feature type="transmembrane region" description="Helical" evidence="1">
    <location>
        <begin position="193"/>
        <end position="213"/>
    </location>
</feature>
<dbReference type="AlphaFoldDB" id="K9WLX1"/>
<organism evidence="3 4">
    <name type="scientific">Allocoleopsis franciscana PCC 7113</name>
    <dbReference type="NCBI Taxonomy" id="1173027"/>
    <lineage>
        <taxon>Bacteria</taxon>
        <taxon>Bacillati</taxon>
        <taxon>Cyanobacteriota</taxon>
        <taxon>Cyanophyceae</taxon>
        <taxon>Coleofasciculales</taxon>
        <taxon>Coleofasciculaceae</taxon>
        <taxon>Allocoleopsis</taxon>
        <taxon>Allocoleopsis franciscana</taxon>
    </lineage>
</organism>
<dbReference type="EMBL" id="CP003630">
    <property type="protein sequence ID" value="AFZ20527.1"/>
    <property type="molecule type" value="Genomic_DNA"/>
</dbReference>
<dbReference type="eggNOG" id="COG1716">
    <property type="taxonomic scope" value="Bacteria"/>
</dbReference>
<dbReference type="Pfam" id="PF00498">
    <property type="entry name" value="FHA"/>
    <property type="match status" value="1"/>
</dbReference>
<reference evidence="3 4" key="1">
    <citation type="submission" date="2012-06" db="EMBL/GenBank/DDBJ databases">
        <title>Finished chromosome of genome of Microcoleus sp. PCC 7113.</title>
        <authorList>
            <consortium name="US DOE Joint Genome Institute"/>
            <person name="Gugger M."/>
            <person name="Coursin T."/>
            <person name="Rippka R."/>
            <person name="Tandeau De Marsac N."/>
            <person name="Huntemann M."/>
            <person name="Wei C.-L."/>
            <person name="Han J."/>
            <person name="Detter J.C."/>
            <person name="Han C."/>
            <person name="Tapia R."/>
            <person name="Chen A."/>
            <person name="Kyrpides N."/>
            <person name="Mavromatis K."/>
            <person name="Markowitz V."/>
            <person name="Szeto E."/>
            <person name="Ivanova N."/>
            <person name="Pagani I."/>
            <person name="Pati A."/>
            <person name="Goodwin L."/>
            <person name="Nordberg H.P."/>
            <person name="Cantor M.N."/>
            <person name="Hua S.X."/>
            <person name="Woyke T."/>
            <person name="Kerfeld C.A."/>
        </authorList>
    </citation>
    <scope>NUCLEOTIDE SEQUENCE [LARGE SCALE GENOMIC DNA]</scope>
    <source>
        <strain evidence="3 4">PCC 7113</strain>
    </source>
</reference>
<dbReference type="SMART" id="SM00240">
    <property type="entry name" value="FHA"/>
    <property type="match status" value="1"/>
</dbReference>
<keyword evidence="1" id="KW-0812">Transmembrane</keyword>
<keyword evidence="4" id="KW-1185">Reference proteome</keyword>
<dbReference type="InterPro" id="IPR000253">
    <property type="entry name" value="FHA_dom"/>
</dbReference>
<dbReference type="STRING" id="1173027.Mic7113_4860"/>
<gene>
    <name evidence="3" type="ORF">Mic7113_4860</name>
</gene>
<accession>K9WLX1</accession>
<dbReference type="Gene3D" id="2.60.200.20">
    <property type="match status" value="1"/>
</dbReference>
<dbReference type="HOGENOM" id="CLU_966061_0_0_3"/>
<dbReference type="InterPro" id="IPR008984">
    <property type="entry name" value="SMAD_FHA_dom_sf"/>
</dbReference>
<sequence>MEATRVHTGQLAKLLHVQTNTYIDLPLHLSVIHIGKANECIPPDIDVSNFPNSDVVSRIHAHILVQGNTYLIEDLGSANGTYLNDSLLRPLTQHQLKLGDRIDLGKDNQVTFLFQLSKTIPPVTSKAEKEEAEHVDFFTKFIGLALMLGGLAFLSSSVVLGTFSIMYLPAMGSVLLVIAGVLTLTYGRANRNLGWILITVGVVMAFASGGIVLQSMTLLSFLLAFGAISAGYQLFTAGKILNYNLFDLKKIFRN</sequence>
<evidence type="ECO:0000313" key="4">
    <source>
        <dbReference type="Proteomes" id="UP000010471"/>
    </source>
</evidence>